<accession>A0ABQ9HID8</accession>
<name>A0ABQ9HID8_9NEOP</name>
<dbReference type="Proteomes" id="UP001159363">
    <property type="component" value="Chromosome 4"/>
</dbReference>
<organism evidence="1 2">
    <name type="scientific">Dryococelus australis</name>
    <dbReference type="NCBI Taxonomy" id="614101"/>
    <lineage>
        <taxon>Eukaryota</taxon>
        <taxon>Metazoa</taxon>
        <taxon>Ecdysozoa</taxon>
        <taxon>Arthropoda</taxon>
        <taxon>Hexapoda</taxon>
        <taxon>Insecta</taxon>
        <taxon>Pterygota</taxon>
        <taxon>Neoptera</taxon>
        <taxon>Polyneoptera</taxon>
        <taxon>Phasmatodea</taxon>
        <taxon>Verophasmatodea</taxon>
        <taxon>Anareolatae</taxon>
        <taxon>Phasmatidae</taxon>
        <taxon>Eurycanthinae</taxon>
        <taxon>Dryococelus</taxon>
    </lineage>
</organism>
<protein>
    <submittedName>
        <fullName evidence="1">Uncharacterized protein</fullName>
    </submittedName>
</protein>
<proteinExistence type="predicted"/>
<evidence type="ECO:0000313" key="2">
    <source>
        <dbReference type="Proteomes" id="UP001159363"/>
    </source>
</evidence>
<gene>
    <name evidence="1" type="ORF">PR048_015945</name>
</gene>
<comment type="caution">
    <text evidence="1">The sequence shown here is derived from an EMBL/GenBank/DDBJ whole genome shotgun (WGS) entry which is preliminary data.</text>
</comment>
<dbReference type="EMBL" id="JARBHB010000005">
    <property type="protein sequence ID" value="KAJ8884088.1"/>
    <property type="molecule type" value="Genomic_DNA"/>
</dbReference>
<reference evidence="1 2" key="1">
    <citation type="submission" date="2023-02" db="EMBL/GenBank/DDBJ databases">
        <title>LHISI_Scaffold_Assembly.</title>
        <authorList>
            <person name="Stuart O.P."/>
            <person name="Cleave R."/>
            <person name="Magrath M.J.L."/>
            <person name="Mikheyev A.S."/>
        </authorList>
    </citation>
    <scope>NUCLEOTIDE SEQUENCE [LARGE SCALE GENOMIC DNA]</scope>
    <source>
        <strain evidence="1">Daus_M_001</strain>
        <tissue evidence="1">Leg muscle</tissue>
    </source>
</reference>
<keyword evidence="2" id="KW-1185">Reference proteome</keyword>
<evidence type="ECO:0000313" key="1">
    <source>
        <dbReference type="EMBL" id="KAJ8884088.1"/>
    </source>
</evidence>
<sequence length="150" mass="17184">MEQLSYLDLAVVLQPFSKKSSFLLLYGTVQVIELSVNDAVKEVDVLNPFMDKLYTIYHASPKNARELKVCAQTLETQILKLGQILSKMGCFQLQLMWQNSEAMVLHFEEAKKDRTRDKKDCALYEGLLRKISSTEFILDLGLMCDSLQEL</sequence>